<dbReference type="Pfam" id="PF00078">
    <property type="entry name" value="RVT_1"/>
    <property type="match status" value="1"/>
</dbReference>
<gene>
    <name evidence="2" type="ORF">MTR67_052694</name>
</gene>
<dbReference type="Proteomes" id="UP001234989">
    <property type="component" value="Chromosome 12"/>
</dbReference>
<dbReference type="InterPro" id="IPR053134">
    <property type="entry name" value="RNA-dir_DNA_polymerase"/>
</dbReference>
<dbReference type="SUPFAM" id="SSF56672">
    <property type="entry name" value="DNA/RNA polymerases"/>
    <property type="match status" value="1"/>
</dbReference>
<reference evidence="2" key="1">
    <citation type="submission" date="2023-08" db="EMBL/GenBank/DDBJ databases">
        <title>A de novo genome assembly of Solanum verrucosum Schlechtendal, a Mexican diploid species geographically isolated from the other diploid A-genome species in potato relatives.</title>
        <authorList>
            <person name="Hosaka K."/>
        </authorList>
    </citation>
    <scope>NUCLEOTIDE SEQUENCE</scope>
    <source>
        <tissue evidence="2">Young leaves</tissue>
    </source>
</reference>
<keyword evidence="3" id="KW-1185">Reference proteome</keyword>
<accession>A0AAF0V8V9</accession>
<name>A0AAF0V8V9_SOLVR</name>
<sequence length="111" mass="12988">MQGASVFSKIDLRSGYHQLKIRPEDIPKMEFRTRYGHYEFLVMSFGLTNAHVAFVSLMNENLAYEEEISEAVEVRKMVMRVEEHCSQARRLPVKMTGLSFMPFQARLMLRV</sequence>
<dbReference type="Gene3D" id="3.10.10.10">
    <property type="entry name" value="HIV Type 1 Reverse Transcriptase, subunit A, domain 1"/>
    <property type="match status" value="1"/>
</dbReference>
<dbReference type="PANTHER" id="PTHR24559:SF444">
    <property type="entry name" value="REVERSE TRANSCRIPTASE DOMAIN-CONTAINING PROTEIN"/>
    <property type="match status" value="1"/>
</dbReference>
<protein>
    <recommendedName>
        <fullName evidence="1">Reverse transcriptase domain-containing protein</fullName>
    </recommendedName>
</protein>
<proteinExistence type="predicted"/>
<dbReference type="EMBL" id="CP133623">
    <property type="protein sequence ID" value="WMV59309.1"/>
    <property type="molecule type" value="Genomic_DNA"/>
</dbReference>
<evidence type="ECO:0000313" key="3">
    <source>
        <dbReference type="Proteomes" id="UP001234989"/>
    </source>
</evidence>
<dbReference type="PANTHER" id="PTHR24559">
    <property type="entry name" value="TRANSPOSON TY3-I GAG-POL POLYPROTEIN"/>
    <property type="match status" value="1"/>
</dbReference>
<dbReference type="AlphaFoldDB" id="A0AAF0V8V9"/>
<dbReference type="InterPro" id="IPR043502">
    <property type="entry name" value="DNA/RNA_pol_sf"/>
</dbReference>
<evidence type="ECO:0000259" key="1">
    <source>
        <dbReference type="Pfam" id="PF00078"/>
    </source>
</evidence>
<feature type="domain" description="Reverse transcriptase" evidence="1">
    <location>
        <begin position="2"/>
        <end position="62"/>
    </location>
</feature>
<organism evidence="2 3">
    <name type="scientific">Solanum verrucosum</name>
    <dbReference type="NCBI Taxonomy" id="315347"/>
    <lineage>
        <taxon>Eukaryota</taxon>
        <taxon>Viridiplantae</taxon>
        <taxon>Streptophyta</taxon>
        <taxon>Embryophyta</taxon>
        <taxon>Tracheophyta</taxon>
        <taxon>Spermatophyta</taxon>
        <taxon>Magnoliopsida</taxon>
        <taxon>eudicotyledons</taxon>
        <taxon>Gunneridae</taxon>
        <taxon>Pentapetalae</taxon>
        <taxon>asterids</taxon>
        <taxon>lamiids</taxon>
        <taxon>Solanales</taxon>
        <taxon>Solanaceae</taxon>
        <taxon>Solanoideae</taxon>
        <taxon>Solaneae</taxon>
        <taxon>Solanum</taxon>
    </lineage>
</organism>
<dbReference type="InterPro" id="IPR043128">
    <property type="entry name" value="Rev_trsase/Diguanyl_cyclase"/>
</dbReference>
<evidence type="ECO:0000313" key="2">
    <source>
        <dbReference type="EMBL" id="WMV59309.1"/>
    </source>
</evidence>
<dbReference type="Gene3D" id="3.30.70.270">
    <property type="match status" value="1"/>
</dbReference>
<dbReference type="InterPro" id="IPR000477">
    <property type="entry name" value="RT_dom"/>
</dbReference>